<evidence type="ECO:0000313" key="2">
    <source>
        <dbReference type="EMBL" id="EFN80322.1"/>
    </source>
</evidence>
<feature type="compositionally biased region" description="Polar residues" evidence="1">
    <location>
        <begin position="161"/>
        <end position="171"/>
    </location>
</feature>
<feature type="region of interest" description="Disordered" evidence="1">
    <location>
        <begin position="136"/>
        <end position="171"/>
    </location>
</feature>
<dbReference type="OrthoDB" id="8195095at2759"/>
<dbReference type="EMBL" id="GL450828">
    <property type="protein sequence ID" value="EFN80322.1"/>
    <property type="molecule type" value="Genomic_DNA"/>
</dbReference>
<proteinExistence type="predicted"/>
<feature type="compositionally biased region" description="Basic and acidic residues" evidence="1">
    <location>
        <begin position="136"/>
        <end position="152"/>
    </location>
</feature>
<dbReference type="InParanoid" id="E2BVE6"/>
<sequence>MVDERAQAISLAEYYFSLADGIFPGLESHLAKNVVLDWFGRKIKGKENVTAFITSDKTSSLHVFTDIKSISGIVYNKKKCNRKRKIAPNQIADNTETKLESDTSKWKAIRMRRLYKNAVKHLDEAEIIYHTMRKKNNADNEAHDREVNKENDPPDNLFESEITSPGNQENINESKLEEEMASTVKPIKRECGQGDRTVRAQAGTIKYMAANGQVKFTRRIVQEDPWSYHWTSLKSNYWVQKCKLQIAYSRSKHPKVHTSHTLGHVPLTEQHQRSNTSMERQSKQPTLEEIIGISNELIPDVDNFGGYLKSLNYAKDRDDFLKDFEATMARKNPEACLPTVHYVGNKLILEYKDNAYRENLMKKLSYNDHIAQSVATISESYGNILRINRMVVLHLRNIEKYREELNLE</sequence>
<name>E2BVE6_HARSA</name>
<accession>E2BVE6</accession>
<dbReference type="AlphaFoldDB" id="E2BVE6"/>
<evidence type="ECO:0000256" key="1">
    <source>
        <dbReference type="SAM" id="MobiDB-lite"/>
    </source>
</evidence>
<dbReference type="Proteomes" id="UP000008237">
    <property type="component" value="Unassembled WGS sequence"/>
</dbReference>
<dbReference type="OMA" id="RECGQGD"/>
<protein>
    <submittedName>
        <fullName evidence="2">Uncharacterized protein</fullName>
    </submittedName>
</protein>
<organism evidence="3">
    <name type="scientific">Harpegnathos saltator</name>
    <name type="common">Jerdon's jumping ant</name>
    <dbReference type="NCBI Taxonomy" id="610380"/>
    <lineage>
        <taxon>Eukaryota</taxon>
        <taxon>Metazoa</taxon>
        <taxon>Ecdysozoa</taxon>
        <taxon>Arthropoda</taxon>
        <taxon>Hexapoda</taxon>
        <taxon>Insecta</taxon>
        <taxon>Pterygota</taxon>
        <taxon>Neoptera</taxon>
        <taxon>Endopterygota</taxon>
        <taxon>Hymenoptera</taxon>
        <taxon>Apocrita</taxon>
        <taxon>Aculeata</taxon>
        <taxon>Formicoidea</taxon>
        <taxon>Formicidae</taxon>
        <taxon>Ponerinae</taxon>
        <taxon>Ponerini</taxon>
        <taxon>Harpegnathos</taxon>
    </lineage>
</organism>
<reference evidence="2 3" key="1">
    <citation type="journal article" date="2010" name="Science">
        <title>Genomic comparison of the ants Camponotus floridanus and Harpegnathos saltator.</title>
        <authorList>
            <person name="Bonasio R."/>
            <person name="Zhang G."/>
            <person name="Ye C."/>
            <person name="Mutti N.S."/>
            <person name="Fang X."/>
            <person name="Qin N."/>
            <person name="Donahue G."/>
            <person name="Yang P."/>
            <person name="Li Q."/>
            <person name="Li C."/>
            <person name="Zhang P."/>
            <person name="Huang Z."/>
            <person name="Berger S.L."/>
            <person name="Reinberg D."/>
            <person name="Wang J."/>
            <person name="Liebig J."/>
        </authorList>
    </citation>
    <scope>NUCLEOTIDE SEQUENCE [LARGE SCALE GENOMIC DNA]</scope>
    <source>
        <strain evidence="2 3">R22 G/1</strain>
    </source>
</reference>
<evidence type="ECO:0000313" key="3">
    <source>
        <dbReference type="Proteomes" id="UP000008237"/>
    </source>
</evidence>
<gene>
    <name evidence="2" type="ORF">EAI_07041</name>
</gene>
<keyword evidence="3" id="KW-1185">Reference proteome</keyword>